<proteinExistence type="predicted"/>
<organism evidence="2 3">
    <name type="scientific">Araneus ventricosus</name>
    <name type="common">Orbweaver spider</name>
    <name type="synonym">Epeira ventricosa</name>
    <dbReference type="NCBI Taxonomy" id="182803"/>
    <lineage>
        <taxon>Eukaryota</taxon>
        <taxon>Metazoa</taxon>
        <taxon>Ecdysozoa</taxon>
        <taxon>Arthropoda</taxon>
        <taxon>Chelicerata</taxon>
        <taxon>Arachnida</taxon>
        <taxon>Araneae</taxon>
        <taxon>Araneomorphae</taxon>
        <taxon>Entelegynae</taxon>
        <taxon>Araneoidea</taxon>
        <taxon>Araneidae</taxon>
        <taxon>Araneus</taxon>
    </lineage>
</organism>
<sequence>MISSFLSNRVIVDEENDIKFKYNVGVPQGSYLGPILWVLVADRLLRLVNLDGNAKVIMFADDIVILIAEPAAYGFTRSSRNVFELVEN</sequence>
<dbReference type="InterPro" id="IPR000477">
    <property type="entry name" value="RT_dom"/>
</dbReference>
<dbReference type="EMBL" id="BGPR01000013">
    <property type="protein sequence ID" value="GBL77701.1"/>
    <property type="molecule type" value="Genomic_DNA"/>
</dbReference>
<protein>
    <recommendedName>
        <fullName evidence="1">Reverse transcriptase domain-containing protein</fullName>
    </recommendedName>
</protein>
<dbReference type="GO" id="GO:0071897">
    <property type="term" value="P:DNA biosynthetic process"/>
    <property type="evidence" value="ECO:0007669"/>
    <property type="project" value="UniProtKB-ARBA"/>
</dbReference>
<accession>A0A4Y2ACX0</accession>
<dbReference type="OrthoDB" id="6511090at2759"/>
<dbReference type="Proteomes" id="UP000499080">
    <property type="component" value="Unassembled WGS sequence"/>
</dbReference>
<dbReference type="SUPFAM" id="SSF56672">
    <property type="entry name" value="DNA/RNA polymerases"/>
    <property type="match status" value="1"/>
</dbReference>
<evidence type="ECO:0000313" key="2">
    <source>
        <dbReference type="EMBL" id="GBL77701.1"/>
    </source>
</evidence>
<name>A0A4Y2ACX0_ARAVE</name>
<dbReference type="Pfam" id="PF00078">
    <property type="entry name" value="RVT_1"/>
    <property type="match status" value="1"/>
</dbReference>
<evidence type="ECO:0000313" key="3">
    <source>
        <dbReference type="Proteomes" id="UP000499080"/>
    </source>
</evidence>
<feature type="domain" description="Reverse transcriptase" evidence="1">
    <location>
        <begin position="1"/>
        <end position="88"/>
    </location>
</feature>
<dbReference type="InterPro" id="IPR043502">
    <property type="entry name" value="DNA/RNA_pol_sf"/>
</dbReference>
<dbReference type="PROSITE" id="PS50878">
    <property type="entry name" value="RT_POL"/>
    <property type="match status" value="1"/>
</dbReference>
<reference evidence="2 3" key="1">
    <citation type="journal article" date="2019" name="Sci. Rep.">
        <title>Orb-weaving spider Araneus ventricosus genome elucidates the spidroin gene catalogue.</title>
        <authorList>
            <person name="Kono N."/>
            <person name="Nakamura H."/>
            <person name="Ohtoshi R."/>
            <person name="Moran D.A.P."/>
            <person name="Shinohara A."/>
            <person name="Yoshida Y."/>
            <person name="Fujiwara M."/>
            <person name="Mori M."/>
            <person name="Tomita M."/>
            <person name="Arakawa K."/>
        </authorList>
    </citation>
    <scope>NUCLEOTIDE SEQUENCE [LARGE SCALE GENOMIC DNA]</scope>
</reference>
<evidence type="ECO:0000259" key="1">
    <source>
        <dbReference type="PROSITE" id="PS50878"/>
    </source>
</evidence>
<gene>
    <name evidence="2" type="ORF">AVEN_152921_1</name>
</gene>
<comment type="caution">
    <text evidence="2">The sequence shown here is derived from an EMBL/GenBank/DDBJ whole genome shotgun (WGS) entry which is preliminary data.</text>
</comment>
<dbReference type="AlphaFoldDB" id="A0A4Y2ACX0"/>
<keyword evidence="3" id="KW-1185">Reference proteome</keyword>